<dbReference type="Proteomes" id="UP000610966">
    <property type="component" value="Unassembled WGS sequence"/>
</dbReference>
<name>A0A8J3R3E6_9ACTN</name>
<evidence type="ECO:0000256" key="1">
    <source>
        <dbReference type="ARBA" id="ARBA00023125"/>
    </source>
</evidence>
<protein>
    <submittedName>
        <fullName evidence="3">Uncharacterized protein</fullName>
    </submittedName>
</protein>
<evidence type="ECO:0000313" key="3">
    <source>
        <dbReference type="EMBL" id="GIH68362.1"/>
    </source>
</evidence>
<dbReference type="InterPro" id="IPR012340">
    <property type="entry name" value="NA-bd_OB-fold"/>
</dbReference>
<accession>A0A8J3R3E6</accession>
<comment type="caution">
    <text evidence="3">The sequence shown here is derived from an EMBL/GenBank/DDBJ whole genome shotgun (WGS) entry which is preliminary data.</text>
</comment>
<dbReference type="InterPro" id="IPR000424">
    <property type="entry name" value="Primosome_PriB/ssb"/>
</dbReference>
<keyword evidence="4" id="KW-1185">Reference proteome</keyword>
<dbReference type="EMBL" id="BOOG01000007">
    <property type="protein sequence ID" value="GIH68362.1"/>
    <property type="molecule type" value="Genomic_DNA"/>
</dbReference>
<keyword evidence="1 2" id="KW-0238">DNA-binding</keyword>
<evidence type="ECO:0000313" key="4">
    <source>
        <dbReference type="Proteomes" id="UP000610966"/>
    </source>
</evidence>
<proteinExistence type="predicted"/>
<dbReference type="GO" id="GO:0003697">
    <property type="term" value="F:single-stranded DNA binding"/>
    <property type="evidence" value="ECO:0007669"/>
    <property type="project" value="InterPro"/>
</dbReference>
<reference evidence="3" key="1">
    <citation type="submission" date="2021-01" db="EMBL/GenBank/DDBJ databases">
        <title>Whole genome shotgun sequence of Sphaerimonospora thailandensis NBRC 107569.</title>
        <authorList>
            <person name="Komaki H."/>
            <person name="Tamura T."/>
        </authorList>
    </citation>
    <scope>NUCLEOTIDE SEQUENCE</scope>
    <source>
        <strain evidence="3">NBRC 107569</strain>
    </source>
</reference>
<organism evidence="3 4">
    <name type="scientific">Sphaerimonospora thailandensis</name>
    <dbReference type="NCBI Taxonomy" id="795644"/>
    <lineage>
        <taxon>Bacteria</taxon>
        <taxon>Bacillati</taxon>
        <taxon>Actinomycetota</taxon>
        <taxon>Actinomycetes</taxon>
        <taxon>Streptosporangiales</taxon>
        <taxon>Streptosporangiaceae</taxon>
        <taxon>Sphaerimonospora</taxon>
    </lineage>
</organism>
<dbReference type="AlphaFoldDB" id="A0A8J3R3E6"/>
<dbReference type="PROSITE" id="PS50935">
    <property type="entry name" value="SSB"/>
    <property type="match status" value="1"/>
</dbReference>
<evidence type="ECO:0000256" key="2">
    <source>
        <dbReference type="PROSITE-ProRule" id="PRU00252"/>
    </source>
</evidence>
<gene>
    <name evidence="3" type="ORF">Mth01_06150</name>
</gene>
<dbReference type="SUPFAM" id="SSF50249">
    <property type="entry name" value="Nucleic acid-binding proteins"/>
    <property type="match status" value="1"/>
</dbReference>
<dbReference type="RefSeq" id="WP_204010722.1">
    <property type="nucleotide sequence ID" value="NZ_BOOG01000007.1"/>
</dbReference>
<sequence>MLDIHISLTGRIAYDPRFFPPDHEAPAMWSAVLEVNGPPTPRRDGSTYIPTRQVEVVVYGVAAIRAQESYRKGQLIMAQGCDLIPRTYETKGREGKPTVRATVKVIAANLGLASRYSPVHEGTAGWPVDASPRRLAQGAPAVVAEEPAPASFAG</sequence>
<dbReference type="Gene3D" id="2.40.50.140">
    <property type="entry name" value="Nucleic acid-binding proteins"/>
    <property type="match status" value="1"/>
</dbReference>